<feature type="non-terminal residue" evidence="2">
    <location>
        <position position="189"/>
    </location>
</feature>
<reference evidence="2" key="1">
    <citation type="submission" date="2023-10" db="EMBL/GenBank/DDBJ databases">
        <authorList>
            <person name="Chen Y."/>
            <person name="Shah S."/>
            <person name="Dougan E. K."/>
            <person name="Thang M."/>
            <person name="Chan C."/>
        </authorList>
    </citation>
    <scope>NUCLEOTIDE SEQUENCE [LARGE SCALE GENOMIC DNA]</scope>
</reference>
<protein>
    <recommendedName>
        <fullName evidence="4">MORN repeat-containing protein 5</fullName>
    </recommendedName>
</protein>
<keyword evidence="3" id="KW-1185">Reference proteome</keyword>
<evidence type="ECO:0000256" key="1">
    <source>
        <dbReference type="ARBA" id="ARBA00022737"/>
    </source>
</evidence>
<dbReference type="Proteomes" id="UP001189429">
    <property type="component" value="Unassembled WGS sequence"/>
</dbReference>
<evidence type="ECO:0000313" key="2">
    <source>
        <dbReference type="EMBL" id="CAK0870371.1"/>
    </source>
</evidence>
<gene>
    <name evidence="2" type="ORF">PCOR1329_LOCUS56499</name>
</gene>
<sequence length="189" mass="20058">MIGHFTDKVVHAFSETLAPTARSTRVSYPNGDRYEGETCGTPRATRHGYGVYHYRSGRGRYEGESVDGEKHGHGILFFGDGDVYWRSDRQHGHGVHVHWAPQAGVWVYEGEFRGGQREGSGALVLRERGALLGTWAGGALARGVQVMPPPEAEAEPGEVGAWAIGVDAPGELPDALGVHGAAAGAASGE</sequence>
<dbReference type="InterPro" id="IPR003409">
    <property type="entry name" value="MORN"/>
</dbReference>
<dbReference type="Pfam" id="PF02493">
    <property type="entry name" value="MORN"/>
    <property type="match status" value="4"/>
</dbReference>
<dbReference type="PANTHER" id="PTHR23084:SF263">
    <property type="entry name" value="MORN REPEAT-CONTAINING PROTEIN 1"/>
    <property type="match status" value="1"/>
</dbReference>
<name>A0ABN9VEJ3_9DINO</name>
<dbReference type="Gene3D" id="2.20.110.10">
    <property type="entry name" value="Histone H3 K4-specific methyltransferase SET7/9 N-terminal domain"/>
    <property type="match status" value="1"/>
</dbReference>
<keyword evidence="1" id="KW-0677">Repeat</keyword>
<dbReference type="SUPFAM" id="SSF82185">
    <property type="entry name" value="Histone H3 K4-specific methyltransferase SET7/9 N-terminal domain"/>
    <property type="match status" value="1"/>
</dbReference>
<evidence type="ECO:0000313" key="3">
    <source>
        <dbReference type="Proteomes" id="UP001189429"/>
    </source>
</evidence>
<proteinExistence type="predicted"/>
<dbReference type="EMBL" id="CAUYUJ010016951">
    <property type="protein sequence ID" value="CAK0870371.1"/>
    <property type="molecule type" value="Genomic_DNA"/>
</dbReference>
<dbReference type="SMART" id="SM00698">
    <property type="entry name" value="MORN"/>
    <property type="match status" value="3"/>
</dbReference>
<accession>A0ABN9VEJ3</accession>
<comment type="caution">
    <text evidence="2">The sequence shown here is derived from an EMBL/GenBank/DDBJ whole genome shotgun (WGS) entry which is preliminary data.</text>
</comment>
<dbReference type="PANTHER" id="PTHR23084">
    <property type="entry name" value="PHOSPHATIDYLINOSITOL-4-PHOSPHATE 5-KINASE RELATED"/>
    <property type="match status" value="1"/>
</dbReference>
<evidence type="ECO:0008006" key="4">
    <source>
        <dbReference type="Google" id="ProtNLM"/>
    </source>
</evidence>
<organism evidence="2 3">
    <name type="scientific">Prorocentrum cordatum</name>
    <dbReference type="NCBI Taxonomy" id="2364126"/>
    <lineage>
        <taxon>Eukaryota</taxon>
        <taxon>Sar</taxon>
        <taxon>Alveolata</taxon>
        <taxon>Dinophyceae</taxon>
        <taxon>Prorocentrales</taxon>
        <taxon>Prorocentraceae</taxon>
        <taxon>Prorocentrum</taxon>
    </lineage>
</organism>